<feature type="domain" description="HTH merR-type" evidence="1">
    <location>
        <begin position="14"/>
        <end position="55"/>
    </location>
</feature>
<dbReference type="GO" id="GO:0006355">
    <property type="term" value="P:regulation of DNA-templated transcription"/>
    <property type="evidence" value="ECO:0007669"/>
    <property type="project" value="InterPro"/>
</dbReference>
<dbReference type="GO" id="GO:0003677">
    <property type="term" value="F:DNA binding"/>
    <property type="evidence" value="ECO:0007669"/>
    <property type="project" value="InterPro"/>
</dbReference>
<dbReference type="Gene3D" id="1.10.1660.10">
    <property type="match status" value="1"/>
</dbReference>
<organism evidence="2 3">
    <name type="scientific">Amycolatopsis methanolica 239</name>
    <dbReference type="NCBI Taxonomy" id="1068978"/>
    <lineage>
        <taxon>Bacteria</taxon>
        <taxon>Bacillati</taxon>
        <taxon>Actinomycetota</taxon>
        <taxon>Actinomycetes</taxon>
        <taxon>Pseudonocardiales</taxon>
        <taxon>Pseudonocardiaceae</taxon>
        <taxon>Amycolatopsis</taxon>
        <taxon>Amycolatopsis methanolica group</taxon>
    </lineage>
</organism>
<dbReference type="SUPFAM" id="SSF46955">
    <property type="entry name" value="Putative DNA-binding domain"/>
    <property type="match status" value="1"/>
</dbReference>
<dbReference type="InterPro" id="IPR000551">
    <property type="entry name" value="MerR-type_HTH_dom"/>
</dbReference>
<keyword evidence="3" id="KW-1185">Reference proteome</keyword>
<reference evidence="2 3" key="1">
    <citation type="submission" date="2014-07" db="EMBL/GenBank/DDBJ databases">
        <title>Whole Genome Sequence of the Amycolatopsis methanolica 239.</title>
        <authorList>
            <person name="Tang B."/>
        </authorList>
    </citation>
    <scope>NUCLEOTIDE SEQUENCE [LARGE SCALE GENOMIC DNA]</scope>
    <source>
        <strain evidence="2 3">239</strain>
    </source>
</reference>
<gene>
    <name evidence="2" type="ORF">AMETH_6718</name>
</gene>
<dbReference type="AlphaFoldDB" id="A0A076N7G3"/>
<dbReference type="STRING" id="1068978.AMETH_6718"/>
<protein>
    <submittedName>
        <fullName evidence="2">Regulatory protein MerR</fullName>
    </submittedName>
</protein>
<evidence type="ECO:0000313" key="2">
    <source>
        <dbReference type="EMBL" id="AIJ26810.1"/>
    </source>
</evidence>
<dbReference type="Proteomes" id="UP000062973">
    <property type="component" value="Chromosome"/>
</dbReference>
<dbReference type="InterPro" id="IPR009061">
    <property type="entry name" value="DNA-bd_dom_put_sf"/>
</dbReference>
<evidence type="ECO:0000259" key="1">
    <source>
        <dbReference type="Pfam" id="PF13411"/>
    </source>
</evidence>
<dbReference type="HOGENOM" id="CLU_196700_0_0_11"/>
<dbReference type="PATRIC" id="fig|1068978.7.peg.7216"/>
<sequence>MTIMTARRRTVGSGELAAELGLSRRSISRYAERGWIRPALVTPGGQYRWDVEDVRKQLDALRERRQNHESSSG</sequence>
<name>A0A076N7G3_AMYME</name>
<accession>A0A076N7G3</accession>
<evidence type="ECO:0000313" key="3">
    <source>
        <dbReference type="Proteomes" id="UP000062973"/>
    </source>
</evidence>
<proteinExistence type="predicted"/>
<dbReference type="KEGG" id="amq:AMETH_6718"/>
<dbReference type="EMBL" id="CP009110">
    <property type="protein sequence ID" value="AIJ26810.1"/>
    <property type="molecule type" value="Genomic_DNA"/>
</dbReference>
<dbReference type="Pfam" id="PF13411">
    <property type="entry name" value="MerR_1"/>
    <property type="match status" value="1"/>
</dbReference>